<organism evidence="6 7">
    <name type="scientific">Sulfurifustis variabilis</name>
    <dbReference type="NCBI Taxonomy" id="1675686"/>
    <lineage>
        <taxon>Bacteria</taxon>
        <taxon>Pseudomonadati</taxon>
        <taxon>Pseudomonadota</taxon>
        <taxon>Gammaproteobacteria</taxon>
        <taxon>Acidiferrobacterales</taxon>
        <taxon>Acidiferrobacteraceae</taxon>
        <taxon>Sulfurifustis</taxon>
    </lineage>
</organism>
<evidence type="ECO:0000313" key="6">
    <source>
        <dbReference type="EMBL" id="BAU47800.1"/>
    </source>
</evidence>
<evidence type="ECO:0000259" key="5">
    <source>
        <dbReference type="PROSITE" id="PS50931"/>
    </source>
</evidence>
<name>A0A1B4V2P1_9GAMM</name>
<dbReference type="InterPro" id="IPR000847">
    <property type="entry name" value="LysR_HTH_N"/>
</dbReference>
<evidence type="ECO:0000313" key="7">
    <source>
        <dbReference type="Proteomes" id="UP000218899"/>
    </source>
</evidence>
<dbReference type="PANTHER" id="PTHR30537:SF74">
    <property type="entry name" value="HTH-TYPE TRANSCRIPTIONAL REGULATOR TRPI"/>
    <property type="match status" value="1"/>
</dbReference>
<dbReference type="InterPro" id="IPR005119">
    <property type="entry name" value="LysR_subst-bd"/>
</dbReference>
<dbReference type="InterPro" id="IPR036388">
    <property type="entry name" value="WH-like_DNA-bd_sf"/>
</dbReference>
<accession>A0A1B4V2P1</accession>
<proteinExistence type="inferred from homology"/>
<dbReference type="Gene3D" id="1.10.10.10">
    <property type="entry name" value="Winged helix-like DNA-binding domain superfamily/Winged helix DNA-binding domain"/>
    <property type="match status" value="1"/>
</dbReference>
<gene>
    <name evidence="6" type="ORF">SVA_1225</name>
</gene>
<dbReference type="SUPFAM" id="SSF46785">
    <property type="entry name" value="Winged helix' DNA-binding domain"/>
    <property type="match status" value="1"/>
</dbReference>
<dbReference type="GO" id="GO:0006351">
    <property type="term" value="P:DNA-templated transcription"/>
    <property type="evidence" value="ECO:0007669"/>
    <property type="project" value="TreeGrafter"/>
</dbReference>
<dbReference type="SUPFAM" id="SSF53850">
    <property type="entry name" value="Periplasmic binding protein-like II"/>
    <property type="match status" value="1"/>
</dbReference>
<dbReference type="NCBIfam" id="NF008352">
    <property type="entry name" value="PRK11139.1"/>
    <property type="match status" value="1"/>
</dbReference>
<dbReference type="InterPro" id="IPR058163">
    <property type="entry name" value="LysR-type_TF_proteobact-type"/>
</dbReference>
<dbReference type="GO" id="GO:0003700">
    <property type="term" value="F:DNA-binding transcription factor activity"/>
    <property type="evidence" value="ECO:0007669"/>
    <property type="project" value="InterPro"/>
</dbReference>
<evidence type="ECO:0000256" key="3">
    <source>
        <dbReference type="ARBA" id="ARBA00023125"/>
    </source>
</evidence>
<evidence type="ECO:0000256" key="2">
    <source>
        <dbReference type="ARBA" id="ARBA00023015"/>
    </source>
</evidence>
<dbReference type="PRINTS" id="PR00039">
    <property type="entry name" value="HTHLYSR"/>
</dbReference>
<protein>
    <submittedName>
        <fullName evidence="6">Transcriptional regulator</fullName>
    </submittedName>
</protein>
<dbReference type="AlphaFoldDB" id="A0A1B4V2P1"/>
<dbReference type="FunFam" id="1.10.10.10:FF:000038">
    <property type="entry name" value="Glycine cleavage system transcriptional activator"/>
    <property type="match status" value="1"/>
</dbReference>
<dbReference type="InterPro" id="IPR036390">
    <property type="entry name" value="WH_DNA-bd_sf"/>
</dbReference>
<evidence type="ECO:0000256" key="1">
    <source>
        <dbReference type="ARBA" id="ARBA00009437"/>
    </source>
</evidence>
<dbReference type="Pfam" id="PF03466">
    <property type="entry name" value="LysR_substrate"/>
    <property type="match status" value="1"/>
</dbReference>
<dbReference type="PROSITE" id="PS50931">
    <property type="entry name" value="HTH_LYSR"/>
    <property type="match status" value="1"/>
</dbReference>
<keyword evidence="7" id="KW-1185">Reference proteome</keyword>
<dbReference type="PANTHER" id="PTHR30537">
    <property type="entry name" value="HTH-TYPE TRANSCRIPTIONAL REGULATOR"/>
    <property type="match status" value="1"/>
</dbReference>
<sequence length="309" mass="34154">MRRLPPLQTLHAFESAARHSSFLRAASELHVTASAISHRIRALEKFLGVALFRRDGRQVRLTSEGESYLRAVREGLALIAAATERLHVPRPGGVLTLSVAPSFATPWLAPRLAGFQLQHPELEVRQTTSIELVDFAKSDVDAAVRYGGGRWPGVCAHRLFAEELVPVASPQYRIGRGRLRKPEDLRQATLLHVMFRLGEWRVWLKAAGVTGIDDQRGPKFHTTPLALEAAIAGHGVAIADRALIADHLKSKRLVAPFDIALPSEYAYYLVYPEDRKDNPNIVVFKEWLLAEAARPGEAGSRDFGTGQSN</sequence>
<comment type="similarity">
    <text evidence="1">Belongs to the LysR transcriptional regulatory family.</text>
</comment>
<reference evidence="6 7" key="1">
    <citation type="submission" date="2015-08" db="EMBL/GenBank/DDBJ databases">
        <title>Complete genome sequence of Sulfurifustis variabilis.</title>
        <authorList>
            <person name="Miura A."/>
            <person name="Kojima H."/>
            <person name="Fukui M."/>
        </authorList>
    </citation>
    <scope>NUCLEOTIDE SEQUENCE [LARGE SCALE GENOMIC DNA]</scope>
    <source>
        <strain evidence="7">skN76</strain>
    </source>
</reference>
<evidence type="ECO:0000256" key="4">
    <source>
        <dbReference type="ARBA" id="ARBA00023163"/>
    </source>
</evidence>
<dbReference type="Pfam" id="PF00126">
    <property type="entry name" value="HTH_1"/>
    <property type="match status" value="1"/>
</dbReference>
<feature type="domain" description="HTH lysR-type" evidence="5">
    <location>
        <begin position="5"/>
        <end position="62"/>
    </location>
</feature>
<dbReference type="Gene3D" id="3.40.190.10">
    <property type="entry name" value="Periplasmic binding protein-like II"/>
    <property type="match status" value="2"/>
</dbReference>
<dbReference type="CDD" id="cd08432">
    <property type="entry name" value="PBP2_GcdR_TrpI_HvrB_AmpR_like"/>
    <property type="match status" value="1"/>
</dbReference>
<keyword evidence="2" id="KW-0805">Transcription regulation</keyword>
<dbReference type="KEGG" id="sva:SVA_1225"/>
<dbReference type="FunFam" id="3.40.190.10:FF:000017">
    <property type="entry name" value="Glycine cleavage system transcriptional activator"/>
    <property type="match status" value="1"/>
</dbReference>
<dbReference type="EMBL" id="AP014936">
    <property type="protein sequence ID" value="BAU47800.1"/>
    <property type="molecule type" value="Genomic_DNA"/>
</dbReference>
<keyword evidence="3" id="KW-0238">DNA-binding</keyword>
<dbReference type="OrthoDB" id="9771171at2"/>
<dbReference type="Proteomes" id="UP000218899">
    <property type="component" value="Chromosome"/>
</dbReference>
<keyword evidence="4" id="KW-0804">Transcription</keyword>
<dbReference type="GO" id="GO:0043565">
    <property type="term" value="F:sequence-specific DNA binding"/>
    <property type="evidence" value="ECO:0007669"/>
    <property type="project" value="TreeGrafter"/>
</dbReference>
<dbReference type="RefSeq" id="WP_096460204.1">
    <property type="nucleotide sequence ID" value="NZ_AP014936.1"/>
</dbReference>